<evidence type="ECO:0000256" key="1">
    <source>
        <dbReference type="SAM" id="Coils"/>
    </source>
</evidence>
<dbReference type="RefSeq" id="WP_100254830.1">
    <property type="nucleotide sequence ID" value="NZ_CP024870.1"/>
</dbReference>
<keyword evidence="1" id="KW-0175">Coiled coil</keyword>
<feature type="compositionally biased region" description="Basic residues" evidence="2">
    <location>
        <begin position="360"/>
        <end position="375"/>
    </location>
</feature>
<dbReference type="EMBL" id="CP024870">
    <property type="protein sequence ID" value="ATX71292.1"/>
    <property type="molecule type" value="Genomic_DNA"/>
</dbReference>
<name>A0A2K8KJ58_9MOLU</name>
<feature type="coiled-coil region" evidence="1">
    <location>
        <begin position="167"/>
        <end position="226"/>
    </location>
</feature>
<reference evidence="3 4" key="1">
    <citation type="submission" date="2017-11" db="EMBL/GenBank/DDBJ databases">
        <title>Complete genome sequence of Spiroplasma clarkii CN-5 (DSM 19994).</title>
        <authorList>
            <person name="Tsai Y.-M."/>
            <person name="Chang A."/>
            <person name="Lo W.-S."/>
            <person name="Kuo C.-H."/>
        </authorList>
    </citation>
    <scope>NUCLEOTIDE SEQUENCE [LARGE SCALE GENOMIC DNA]</scope>
    <source>
        <strain evidence="3 4">CN-5</strain>
    </source>
</reference>
<evidence type="ECO:0000313" key="3">
    <source>
        <dbReference type="EMBL" id="ATX71292.1"/>
    </source>
</evidence>
<organism evidence="3 4">
    <name type="scientific">Spiroplasma clarkii</name>
    <dbReference type="NCBI Taxonomy" id="2139"/>
    <lineage>
        <taxon>Bacteria</taxon>
        <taxon>Bacillati</taxon>
        <taxon>Mycoplasmatota</taxon>
        <taxon>Mollicutes</taxon>
        <taxon>Entomoplasmatales</taxon>
        <taxon>Spiroplasmataceae</taxon>
        <taxon>Spiroplasma</taxon>
    </lineage>
</organism>
<feature type="compositionally biased region" description="Basic and acidic residues" evidence="2">
    <location>
        <begin position="280"/>
        <end position="299"/>
    </location>
</feature>
<accession>A0A2K8KJ58</accession>
<keyword evidence="4" id="KW-1185">Reference proteome</keyword>
<proteinExistence type="predicted"/>
<feature type="region of interest" description="Disordered" evidence="2">
    <location>
        <begin position="360"/>
        <end position="395"/>
    </location>
</feature>
<dbReference type="Proteomes" id="UP000231179">
    <property type="component" value="Chromosome"/>
</dbReference>
<evidence type="ECO:0000256" key="2">
    <source>
        <dbReference type="SAM" id="MobiDB-lite"/>
    </source>
</evidence>
<evidence type="ECO:0000313" key="4">
    <source>
        <dbReference type="Proteomes" id="UP000231179"/>
    </source>
</evidence>
<dbReference type="AlphaFoldDB" id="A0A2K8KJ58"/>
<protein>
    <submittedName>
        <fullName evidence="3">Uncharacterized protein</fullName>
    </submittedName>
</protein>
<gene>
    <name evidence="3" type="ORF">SCLAR_v1c09900</name>
</gene>
<feature type="region of interest" description="Disordered" evidence="2">
    <location>
        <begin position="280"/>
        <end position="301"/>
    </location>
</feature>
<sequence>MGTIKKTSKDFKLISNITKARIKGLIEKRLTTQTIALFAQEYESYDAAVRLEILEYIFFLLENEEEQLNAQAVKADDVRNKILMDRRKMEFNEKKSNVLKIQQILVENTDTKKINLGATKANRVKFENTEKRLELGTPVAMVNKSTTSGTKKPKVVKEKETNFTKMIKEAEERERQAIKEAQKKEAEAKALKAQLAKQKAAEAKALKEAKAKKQAELAAKKAASAKAKSDAKENAKTKAKAQDKDIKITAVDRDYEKEQREKERLWLELYGKTRTESLVERDQKKASEFKPTGEDDKRPSMQFEIDPTDFRIGNDIYLVEELTNPKNRCYSFWNTIKAKYGVPSIYVLIHEKPQGVLKKVNRQRKKYEKKLRRKGGTTPKAETIKKMANAKNEAK</sequence>